<comment type="subcellular location">
    <subcellularLocation>
        <location evidence="1">Endoplasmic reticulum membrane</location>
        <topology evidence="1">Multi-pass membrane protein</topology>
    </subcellularLocation>
</comment>
<name>A0A0X3PJA5_SCHSO</name>
<accession>A0A0X3PJA5</accession>
<reference evidence="13" key="1">
    <citation type="submission" date="2016-01" db="EMBL/GenBank/DDBJ databases">
        <title>Reference transcriptome for the parasite Schistocephalus solidus: insights into the molecular evolution of parasitism.</title>
        <authorList>
            <person name="Hebert F.O."/>
            <person name="Grambauer S."/>
            <person name="Barber I."/>
            <person name="Landry C.R."/>
            <person name="Aubin-Horth N."/>
        </authorList>
    </citation>
    <scope>NUCLEOTIDE SEQUENCE</scope>
</reference>
<feature type="transmembrane region" description="Helical" evidence="12">
    <location>
        <begin position="156"/>
        <end position="177"/>
    </location>
</feature>
<evidence type="ECO:0000256" key="12">
    <source>
        <dbReference type="SAM" id="Phobius"/>
    </source>
</evidence>
<evidence type="ECO:0000256" key="10">
    <source>
        <dbReference type="ARBA" id="ARBA00049506"/>
    </source>
</evidence>
<evidence type="ECO:0000256" key="4">
    <source>
        <dbReference type="ARBA" id="ARBA00022676"/>
    </source>
</evidence>
<organism evidence="13">
    <name type="scientific">Schistocephalus solidus</name>
    <name type="common">Tapeworm</name>
    <dbReference type="NCBI Taxonomy" id="70667"/>
    <lineage>
        <taxon>Eukaryota</taxon>
        <taxon>Metazoa</taxon>
        <taxon>Spiralia</taxon>
        <taxon>Lophotrochozoa</taxon>
        <taxon>Platyhelminthes</taxon>
        <taxon>Cestoda</taxon>
        <taxon>Eucestoda</taxon>
        <taxon>Diphyllobothriidea</taxon>
        <taxon>Diphyllobothriidae</taxon>
        <taxon>Schistocephalus</taxon>
    </lineage>
</organism>
<sequence>MKRLVDSAKYFLFDKSAISIVSGFLFLAEISLGLYIIHNVAYTEIDWVAYMQQVETFLNGTLDYDKLIGQTGPCVYPAGHIYVYTMLYYVSGGGTNIHTVQLVFLGLYLLSIGLIFNIYRSVLKVPPFVMFFMCLASYRVHSIYLLRLFNDPVAMFFYYASINFCLYSRFSLASIFFSLAVSIKMNILLSAPAFLLVLLLHRGLYETLGHLAECGIVQLLLASIFLFRNTPAYLGAAFEFTRQFMYKWTVNWKIIPESVFLDRRFHVALLGLHILLLLFFLTRFVRSRGGLMRFLALMAPGKRKEVNAEDVVYPIFVTNFIGIAFSRSLHYQFYVWYYHTIPYLLWSVPAYSNQLRLLLFGLIEVSWNVYPSTAWSSANLHVCHLVLLMGLAMSALPARDVPATKKSSGPSTGTPKKLKKS</sequence>
<keyword evidence="5 13" id="KW-0808">Transferase</keyword>
<feature type="transmembrane region" description="Helical" evidence="12">
    <location>
        <begin position="208"/>
        <end position="227"/>
    </location>
</feature>
<comment type="catalytic activity">
    <reaction evidence="10">
        <text>an alpha-D-Man-(1-&gt;2)-alpha-D-Man-(1-&gt;2)-alpha-D-Man-(1-&gt;3)-[alpha-D-Man-(1-&gt;6)]-beta-D-Man-(1-&gt;4)-beta-D-GlcNAc-(1-&gt;4)-alpha-D-GlcNAc-diphospho-di-trans,poly-cis-dolichol + a di-trans,poly-cis-dolichyl beta-D-mannosyl phosphate = an alpha-D-Man-(1-&gt;2)-alpha-D-Man-(1-&gt;2)-alpha-D-Man-(1-&gt;3)-[alpha-D-Man-(1-&gt;3)-alpha-D-Man-(1-&gt;6)]-beta-D-Man-(1-&gt;4)-beta-D-GlcNAc-(1-&gt;4)-alpha-D-GlcNAc-diphospho-di-trans,poly-cis-dolichol + a di-trans,poly-cis-dolichyl phosphate + H(+)</text>
        <dbReference type="Rhea" id="RHEA:29527"/>
        <dbReference type="Rhea" id="RHEA-COMP:19498"/>
        <dbReference type="Rhea" id="RHEA-COMP:19501"/>
        <dbReference type="Rhea" id="RHEA-COMP:19516"/>
        <dbReference type="Rhea" id="RHEA-COMP:19517"/>
        <dbReference type="ChEBI" id="CHEBI:15378"/>
        <dbReference type="ChEBI" id="CHEBI:57683"/>
        <dbReference type="ChEBI" id="CHEBI:58211"/>
        <dbReference type="ChEBI" id="CHEBI:132515"/>
        <dbReference type="ChEBI" id="CHEBI:132516"/>
        <dbReference type="EC" id="2.4.1.258"/>
    </reaction>
    <physiologicalReaction direction="left-to-right" evidence="10">
        <dbReference type="Rhea" id="RHEA:29528"/>
    </physiologicalReaction>
</comment>
<feature type="transmembrane region" description="Helical" evidence="12">
    <location>
        <begin position="265"/>
        <end position="285"/>
    </location>
</feature>
<protein>
    <recommendedName>
        <fullName evidence="3">dolichyl-P-Man:Man5GlcNAc2-PP-dolichol alpha-1,3-mannosyltransferase</fullName>
        <ecNumber evidence="3">2.4.1.258</ecNumber>
    </recommendedName>
</protein>
<keyword evidence="6 12" id="KW-0812">Transmembrane</keyword>
<evidence type="ECO:0000256" key="6">
    <source>
        <dbReference type="ARBA" id="ARBA00022692"/>
    </source>
</evidence>
<feature type="compositionally biased region" description="Polar residues" evidence="11">
    <location>
        <begin position="405"/>
        <end position="414"/>
    </location>
</feature>
<keyword evidence="9 12" id="KW-0472">Membrane</keyword>
<feature type="transmembrane region" description="Helical" evidence="12">
    <location>
        <begin position="102"/>
        <end position="122"/>
    </location>
</feature>
<dbReference type="EMBL" id="GEEE01011210">
    <property type="protein sequence ID" value="JAP52015.1"/>
    <property type="molecule type" value="Transcribed_RNA"/>
</dbReference>
<evidence type="ECO:0000256" key="7">
    <source>
        <dbReference type="ARBA" id="ARBA00022824"/>
    </source>
</evidence>
<keyword evidence="8 12" id="KW-1133">Transmembrane helix</keyword>
<dbReference type="GO" id="GO:0052925">
    <property type="term" value="F:dol-P-Man:Man(5)GlcNAc(2)-PP-Dol alpha-1,3-mannosyltransferase activity"/>
    <property type="evidence" value="ECO:0007669"/>
    <property type="project" value="UniProtKB-EC"/>
</dbReference>
<dbReference type="PANTHER" id="PTHR12646:SF0">
    <property type="entry name" value="DOL-P-MAN:MAN(5)GLCNAC(2)-PP-DOL ALPHA-1,3-MANNOSYLTRANSFERASE"/>
    <property type="match status" value="1"/>
</dbReference>
<dbReference type="GO" id="GO:0005789">
    <property type="term" value="C:endoplasmic reticulum membrane"/>
    <property type="evidence" value="ECO:0007669"/>
    <property type="project" value="UniProtKB-SubCell"/>
</dbReference>
<evidence type="ECO:0000256" key="3">
    <source>
        <dbReference type="ARBA" id="ARBA00011964"/>
    </source>
</evidence>
<dbReference type="AlphaFoldDB" id="A0A0X3PJA5"/>
<evidence type="ECO:0000256" key="5">
    <source>
        <dbReference type="ARBA" id="ARBA00022679"/>
    </source>
</evidence>
<dbReference type="InterPro" id="IPR007873">
    <property type="entry name" value="Glycosyltransferase_ALG3"/>
</dbReference>
<evidence type="ECO:0000256" key="1">
    <source>
        <dbReference type="ARBA" id="ARBA00004477"/>
    </source>
</evidence>
<evidence type="ECO:0000256" key="9">
    <source>
        <dbReference type="ARBA" id="ARBA00023136"/>
    </source>
</evidence>
<feature type="transmembrane region" description="Helical" evidence="12">
    <location>
        <begin position="183"/>
        <end position="201"/>
    </location>
</feature>
<feature type="transmembrane region" description="Helical" evidence="12">
    <location>
        <begin position="12"/>
        <end position="37"/>
    </location>
</feature>
<evidence type="ECO:0000313" key="13">
    <source>
        <dbReference type="EMBL" id="JAP52015.1"/>
    </source>
</evidence>
<feature type="region of interest" description="Disordered" evidence="11">
    <location>
        <begin position="401"/>
        <end position="421"/>
    </location>
</feature>
<gene>
    <name evidence="13" type="primary">ALG3</name>
    <name evidence="13" type="ORF">TR141130</name>
</gene>
<evidence type="ECO:0000256" key="8">
    <source>
        <dbReference type="ARBA" id="ARBA00022989"/>
    </source>
</evidence>
<comment type="pathway">
    <text evidence="2">Protein modification; protein glycosylation.</text>
</comment>
<dbReference type="PANTHER" id="PTHR12646">
    <property type="entry name" value="NOT56 - RELATED"/>
    <property type="match status" value="1"/>
</dbReference>
<keyword evidence="4 13" id="KW-0328">Glycosyltransferase</keyword>
<evidence type="ECO:0000256" key="2">
    <source>
        <dbReference type="ARBA" id="ARBA00004922"/>
    </source>
</evidence>
<proteinExistence type="predicted"/>
<keyword evidence="7" id="KW-0256">Endoplasmic reticulum</keyword>
<dbReference type="Pfam" id="PF05208">
    <property type="entry name" value="ALG3"/>
    <property type="match status" value="1"/>
</dbReference>
<feature type="transmembrane region" description="Helical" evidence="12">
    <location>
        <begin position="128"/>
        <end position="149"/>
    </location>
</feature>
<evidence type="ECO:0000256" key="11">
    <source>
        <dbReference type="SAM" id="MobiDB-lite"/>
    </source>
</evidence>
<dbReference type="EC" id="2.4.1.258" evidence="3"/>